<dbReference type="EMBL" id="CABIJS010000022">
    <property type="protein sequence ID" value="VUZ39766.1"/>
    <property type="molecule type" value="Genomic_DNA"/>
</dbReference>
<dbReference type="InterPro" id="IPR000952">
    <property type="entry name" value="AB_hydrolase_4_CS"/>
</dbReference>
<dbReference type="GO" id="GO:0051793">
    <property type="term" value="P:medium-chain fatty acid catabolic process"/>
    <property type="evidence" value="ECO:0007669"/>
    <property type="project" value="TreeGrafter"/>
</dbReference>
<evidence type="ECO:0000256" key="1">
    <source>
        <dbReference type="ARBA" id="ARBA00010884"/>
    </source>
</evidence>
<sequence>MFPAVNYLIFSEYTAKLVISCLIGAYTAYYFLAARSPPVLYGRSKKLLNFFRSHVPFLSEIYSPFVFGFTGRIQTVLRPIFHRADKVDYEEEYISFLDGGEMQLSWSNIKGMSDNTPIVVLLPGLTGCGCCSYIVSLVKEINNCNYRCVVANNRGTCRHKLKTPKTYCAAHTSDVATVFEHVRNRFPDASMVAVGISLGALLLFNYLADEQNDTSKSCPLTAAMCICMPWDVPQTSDKLEKSLDWLLFNYPLTHGLRQLVIRNAEVLSEKYDVPRILKSRSIREFDESITVDMFGYKSVDEYYTDASPATKIHRVRIPILCLNAADDPFVPFQSLPLNVVNDSDSNVILALTRHGGHIGFLAGFLPTRPSLMDRAVPQFVSAVFEHKEEFDQFTLHQQADLS</sequence>
<feature type="active site" description="Charge relay system" evidence="4">
    <location>
        <position position="197"/>
    </location>
</feature>
<evidence type="ECO:0000313" key="6">
    <source>
        <dbReference type="EMBL" id="VUZ39766.1"/>
    </source>
</evidence>
<evidence type="ECO:0000256" key="4">
    <source>
        <dbReference type="PIRSR" id="PIRSR005211-1"/>
    </source>
</evidence>
<proteinExistence type="inferred from homology"/>
<dbReference type="AlphaFoldDB" id="A0A564XY05"/>
<dbReference type="Gene3D" id="3.40.50.1820">
    <property type="entry name" value="alpha/beta hydrolase"/>
    <property type="match status" value="1"/>
</dbReference>
<dbReference type="InterPro" id="IPR000073">
    <property type="entry name" value="AB_hydrolase_1"/>
</dbReference>
<dbReference type="PANTHER" id="PTHR10794:SF63">
    <property type="entry name" value="ALPHA_BETA HYDROLASE 1, ISOFORM A"/>
    <property type="match status" value="1"/>
</dbReference>
<evidence type="ECO:0000256" key="3">
    <source>
        <dbReference type="ARBA" id="ARBA00022801"/>
    </source>
</evidence>
<dbReference type="GO" id="GO:0047372">
    <property type="term" value="F:monoacylglycerol lipase activity"/>
    <property type="evidence" value="ECO:0007669"/>
    <property type="project" value="TreeGrafter"/>
</dbReference>
<evidence type="ECO:0000313" key="7">
    <source>
        <dbReference type="Proteomes" id="UP000321570"/>
    </source>
</evidence>
<comment type="similarity">
    <text evidence="1">Belongs to the AB hydrolase superfamily. AB hydrolase 4 family.</text>
</comment>
<keyword evidence="3" id="KW-0378">Hydrolase</keyword>
<keyword evidence="7" id="KW-1185">Reference proteome</keyword>
<dbReference type="GO" id="GO:0051792">
    <property type="term" value="P:medium-chain fatty acid biosynthetic process"/>
    <property type="evidence" value="ECO:0007669"/>
    <property type="project" value="TreeGrafter"/>
</dbReference>
<feature type="domain" description="AB hydrolase-1" evidence="5">
    <location>
        <begin position="117"/>
        <end position="338"/>
    </location>
</feature>
<dbReference type="PROSITE" id="PS01133">
    <property type="entry name" value="UPF0017"/>
    <property type="match status" value="1"/>
</dbReference>
<keyword evidence="2" id="KW-0719">Serine esterase</keyword>
<reference evidence="6 7" key="1">
    <citation type="submission" date="2019-07" db="EMBL/GenBank/DDBJ databases">
        <authorList>
            <person name="Jastrzebski P J."/>
            <person name="Paukszto L."/>
            <person name="Jastrzebski P J."/>
        </authorList>
    </citation>
    <scope>NUCLEOTIDE SEQUENCE [LARGE SCALE GENOMIC DNA]</scope>
    <source>
        <strain evidence="6 7">WMS-il1</strain>
    </source>
</reference>
<evidence type="ECO:0000256" key="2">
    <source>
        <dbReference type="ARBA" id="ARBA00022487"/>
    </source>
</evidence>
<dbReference type="SUPFAM" id="SSF53474">
    <property type="entry name" value="alpha/beta-Hydrolases"/>
    <property type="match status" value="1"/>
</dbReference>
<dbReference type="InterPro" id="IPR029058">
    <property type="entry name" value="AB_hydrolase_fold"/>
</dbReference>
<gene>
    <name evidence="6" type="ORF">WMSIL1_LOCUS1042</name>
</gene>
<dbReference type="InterPro" id="IPR050960">
    <property type="entry name" value="AB_hydrolase_4_sf"/>
</dbReference>
<accession>A0A564XY05</accession>
<dbReference type="PANTHER" id="PTHR10794">
    <property type="entry name" value="ABHYDROLASE DOMAIN-CONTAINING PROTEIN"/>
    <property type="match status" value="1"/>
</dbReference>
<dbReference type="InterPro" id="IPR012020">
    <property type="entry name" value="ABHD4"/>
</dbReference>
<dbReference type="Pfam" id="PF00561">
    <property type="entry name" value="Abhydrolase_1"/>
    <property type="match status" value="1"/>
</dbReference>
<name>A0A564XY05_HYMDI</name>
<evidence type="ECO:0000259" key="5">
    <source>
        <dbReference type="Pfam" id="PF00561"/>
    </source>
</evidence>
<feature type="active site" description="Charge relay system" evidence="4">
    <location>
        <position position="357"/>
    </location>
</feature>
<dbReference type="GO" id="GO:0008126">
    <property type="term" value="F:acetylesterase activity"/>
    <property type="evidence" value="ECO:0007669"/>
    <property type="project" value="TreeGrafter"/>
</dbReference>
<feature type="active site" description="Charge relay system" evidence="4">
    <location>
        <position position="327"/>
    </location>
</feature>
<dbReference type="PIRSF" id="PIRSF005211">
    <property type="entry name" value="Ab_hydro_YheT"/>
    <property type="match status" value="1"/>
</dbReference>
<organism evidence="6 7">
    <name type="scientific">Hymenolepis diminuta</name>
    <name type="common">Rat tapeworm</name>
    <dbReference type="NCBI Taxonomy" id="6216"/>
    <lineage>
        <taxon>Eukaryota</taxon>
        <taxon>Metazoa</taxon>
        <taxon>Spiralia</taxon>
        <taxon>Lophotrochozoa</taxon>
        <taxon>Platyhelminthes</taxon>
        <taxon>Cestoda</taxon>
        <taxon>Eucestoda</taxon>
        <taxon>Cyclophyllidea</taxon>
        <taxon>Hymenolepididae</taxon>
        <taxon>Hymenolepis</taxon>
    </lineage>
</organism>
<dbReference type="Proteomes" id="UP000321570">
    <property type="component" value="Unassembled WGS sequence"/>
</dbReference>
<protein>
    <recommendedName>
        <fullName evidence="5">AB hydrolase-1 domain-containing protein</fullName>
    </recommendedName>
</protein>